<evidence type="ECO:0000313" key="1">
    <source>
        <dbReference type="EMBL" id="SUO97164.1"/>
    </source>
</evidence>
<reference evidence="1 2" key="1">
    <citation type="submission" date="2018-06" db="EMBL/GenBank/DDBJ databases">
        <authorList>
            <consortium name="Pathogen Informatics"/>
            <person name="Doyle S."/>
        </authorList>
    </citation>
    <scope>NUCLEOTIDE SEQUENCE [LARGE SCALE GENOMIC DNA]</scope>
    <source>
        <strain evidence="1 2">NCTC13337</strain>
    </source>
</reference>
<organism evidence="1 2">
    <name type="scientific">Suttonella ornithocola</name>
    <dbReference type="NCBI Taxonomy" id="279832"/>
    <lineage>
        <taxon>Bacteria</taxon>
        <taxon>Pseudomonadati</taxon>
        <taxon>Pseudomonadota</taxon>
        <taxon>Gammaproteobacteria</taxon>
        <taxon>Cardiobacteriales</taxon>
        <taxon>Cardiobacteriaceae</taxon>
        <taxon>Suttonella</taxon>
    </lineage>
</organism>
<dbReference type="GO" id="GO:0016787">
    <property type="term" value="F:hydrolase activity"/>
    <property type="evidence" value="ECO:0007669"/>
    <property type="project" value="UniProtKB-KW"/>
</dbReference>
<dbReference type="InterPro" id="IPR029058">
    <property type="entry name" value="AB_hydrolase_fold"/>
</dbReference>
<evidence type="ECO:0000313" key="2">
    <source>
        <dbReference type="Proteomes" id="UP000254601"/>
    </source>
</evidence>
<dbReference type="AlphaFoldDB" id="A0A380MY75"/>
<protein>
    <submittedName>
        <fullName evidence="1">Predicted esterase of the alpha/beta hydrolase fold</fullName>
    </submittedName>
</protein>
<dbReference type="Gene3D" id="3.40.50.1820">
    <property type="entry name" value="alpha/beta hydrolase"/>
    <property type="match status" value="1"/>
</dbReference>
<name>A0A380MY75_9GAMM</name>
<keyword evidence="2" id="KW-1185">Reference proteome</keyword>
<sequence>MKVILSHGRGGSSKDKLIVYLRKTAENLGCKTHCVDDHDIQEEPDTRAQRLIDLIKQSDDSVATILVGFSMGGYASVLAAEQCLQVRGLFLIAPGLYLPRYNQRRYRNDFINTEIIHGWSDDIILYEHSLRFARENNAALHLLPDGHMLLSQLNRIKQLFTDYLTRIKEKY</sequence>
<accession>A0A380MY75</accession>
<dbReference type="RefSeq" id="WP_072576745.1">
    <property type="nucleotide sequence ID" value="NZ_LWHB01000095.1"/>
</dbReference>
<dbReference type="EMBL" id="UHIC01000001">
    <property type="protein sequence ID" value="SUO97164.1"/>
    <property type="molecule type" value="Genomic_DNA"/>
</dbReference>
<proteinExistence type="predicted"/>
<dbReference type="SUPFAM" id="SSF53474">
    <property type="entry name" value="alpha/beta-Hydrolases"/>
    <property type="match status" value="1"/>
</dbReference>
<dbReference type="Proteomes" id="UP000254601">
    <property type="component" value="Unassembled WGS sequence"/>
</dbReference>
<dbReference type="InterPro" id="IPR008886">
    <property type="entry name" value="UPF0227/Esterase_YqiA"/>
</dbReference>
<gene>
    <name evidence="1" type="ORF">NCTC13337_02219</name>
</gene>
<keyword evidence="1" id="KW-0378">Hydrolase</keyword>
<dbReference type="Pfam" id="PF05728">
    <property type="entry name" value="UPF0227"/>
    <property type="match status" value="1"/>
</dbReference>